<evidence type="ECO:0000256" key="1">
    <source>
        <dbReference type="ARBA" id="ARBA00023125"/>
    </source>
</evidence>
<dbReference type="PROSITE" id="PS51737">
    <property type="entry name" value="RECOMBINASE_DNA_BIND"/>
    <property type="match status" value="1"/>
</dbReference>
<dbReference type="InterPro" id="IPR011109">
    <property type="entry name" value="DNA_bind_recombinase_dom"/>
</dbReference>
<dbReference type="PANTHER" id="PTHR30461">
    <property type="entry name" value="DNA-INVERTASE FROM LAMBDOID PROPHAGE"/>
    <property type="match status" value="1"/>
</dbReference>
<evidence type="ECO:0000313" key="5">
    <source>
        <dbReference type="EMBL" id="PIZ86965.1"/>
    </source>
</evidence>
<feature type="domain" description="Recombinase" evidence="4">
    <location>
        <begin position="161"/>
        <end position="275"/>
    </location>
</feature>
<evidence type="ECO:0008006" key="7">
    <source>
        <dbReference type="Google" id="ProtNLM"/>
    </source>
</evidence>
<evidence type="ECO:0000259" key="4">
    <source>
        <dbReference type="PROSITE" id="PS51737"/>
    </source>
</evidence>
<dbReference type="InterPro" id="IPR025827">
    <property type="entry name" value="Zn_ribbon_recom_dom"/>
</dbReference>
<dbReference type="PROSITE" id="PS51736">
    <property type="entry name" value="RECOMBINASES_3"/>
    <property type="match status" value="1"/>
</dbReference>
<comment type="caution">
    <text evidence="5">The sequence shown here is derived from an EMBL/GenBank/DDBJ whole genome shotgun (WGS) entry which is preliminary data.</text>
</comment>
<dbReference type="CDD" id="cd00338">
    <property type="entry name" value="Ser_Recombinase"/>
    <property type="match status" value="1"/>
</dbReference>
<dbReference type="GO" id="GO:0003677">
    <property type="term" value="F:DNA binding"/>
    <property type="evidence" value="ECO:0007669"/>
    <property type="project" value="UniProtKB-KW"/>
</dbReference>
<dbReference type="SMART" id="SM00857">
    <property type="entry name" value="Resolvase"/>
    <property type="match status" value="1"/>
</dbReference>
<dbReference type="GO" id="GO:0000150">
    <property type="term" value="F:DNA strand exchange activity"/>
    <property type="evidence" value="ECO:0007669"/>
    <property type="project" value="InterPro"/>
</dbReference>
<dbReference type="InterPro" id="IPR036162">
    <property type="entry name" value="Resolvase-like_N_sf"/>
</dbReference>
<dbReference type="EMBL" id="PFOY01000038">
    <property type="protein sequence ID" value="PIZ86965.1"/>
    <property type="molecule type" value="Genomic_DNA"/>
</dbReference>
<dbReference type="InterPro" id="IPR050639">
    <property type="entry name" value="SSR_resolvase"/>
</dbReference>
<dbReference type="Pfam" id="PF13408">
    <property type="entry name" value="Zn_ribbon_recom"/>
    <property type="match status" value="1"/>
</dbReference>
<dbReference type="Pfam" id="PF07508">
    <property type="entry name" value="Recombinase"/>
    <property type="match status" value="1"/>
</dbReference>
<gene>
    <name evidence="5" type="ORF">COX93_02660</name>
</gene>
<keyword evidence="2" id="KW-0233">DNA recombination</keyword>
<proteinExistence type="predicted"/>
<dbReference type="InterPro" id="IPR038109">
    <property type="entry name" value="DNA_bind_recomb_sf"/>
</dbReference>
<dbReference type="InterPro" id="IPR006119">
    <property type="entry name" value="Resolv_N"/>
</dbReference>
<dbReference type="Pfam" id="PF00239">
    <property type="entry name" value="Resolvase"/>
    <property type="match status" value="1"/>
</dbReference>
<evidence type="ECO:0000259" key="3">
    <source>
        <dbReference type="PROSITE" id="PS51736"/>
    </source>
</evidence>
<protein>
    <recommendedName>
        <fullName evidence="7">Recombinase family protein</fullName>
    </recommendedName>
</protein>
<dbReference type="PANTHER" id="PTHR30461:SF2">
    <property type="entry name" value="SERINE RECOMBINASE PINE-RELATED"/>
    <property type="match status" value="1"/>
</dbReference>
<dbReference type="Gene3D" id="3.40.50.1390">
    <property type="entry name" value="Resolvase, N-terminal catalytic domain"/>
    <property type="match status" value="1"/>
</dbReference>
<dbReference type="Proteomes" id="UP000228547">
    <property type="component" value="Unassembled WGS sequence"/>
</dbReference>
<dbReference type="SUPFAM" id="SSF53041">
    <property type="entry name" value="Resolvase-like"/>
    <property type="match status" value="1"/>
</dbReference>
<accession>A0A2J0MGZ2</accession>
<feature type="domain" description="Resolvase/invertase-type recombinase catalytic" evidence="3">
    <location>
        <begin position="2"/>
        <end position="154"/>
    </location>
</feature>
<feature type="non-terminal residue" evidence="5">
    <location>
        <position position="497"/>
    </location>
</feature>
<keyword evidence="1" id="KW-0238">DNA-binding</keyword>
<dbReference type="Gene3D" id="3.90.1750.20">
    <property type="entry name" value="Putative Large Serine Recombinase, Chain B, Domain 2"/>
    <property type="match status" value="1"/>
</dbReference>
<reference evidence="6" key="1">
    <citation type="submission" date="2017-09" db="EMBL/GenBank/DDBJ databases">
        <title>Depth-based differentiation of microbial function through sediment-hosted aquifers and enrichment of novel symbionts in the deep terrestrial subsurface.</title>
        <authorList>
            <person name="Probst A.J."/>
            <person name="Ladd B."/>
            <person name="Jarett J.K."/>
            <person name="Geller-Mcgrath D.E."/>
            <person name="Sieber C.M.K."/>
            <person name="Emerson J.B."/>
            <person name="Anantharaman K."/>
            <person name="Thomas B.C."/>
            <person name="Malmstrom R."/>
            <person name="Stieglmeier M."/>
            <person name="Klingl A."/>
            <person name="Woyke T."/>
            <person name="Ryan C.M."/>
            <person name="Banfield J.F."/>
        </authorList>
    </citation>
    <scope>NUCLEOTIDE SEQUENCE [LARGE SCALE GENOMIC DNA]</scope>
</reference>
<organism evidence="5 6">
    <name type="scientific">Candidatus Nomurabacteria bacterium CG_4_10_14_0_2_um_filter_30_12</name>
    <dbReference type="NCBI Taxonomy" id="1974727"/>
    <lineage>
        <taxon>Bacteria</taxon>
        <taxon>Candidatus Nomuraibacteriota</taxon>
    </lineage>
</organism>
<evidence type="ECO:0000313" key="6">
    <source>
        <dbReference type="Proteomes" id="UP000228547"/>
    </source>
</evidence>
<evidence type="ECO:0000256" key="2">
    <source>
        <dbReference type="ARBA" id="ARBA00023172"/>
    </source>
</evidence>
<name>A0A2J0MGZ2_9BACT</name>
<dbReference type="AlphaFoldDB" id="A0A2J0MGZ2"/>
<sequence>MKAIILARVSTEEQKEAGNSLPAQVERIELYCKRNNLEIAERFVFSESAYKTKRDEFDKALAFLDNQKEIIAVVFDKVDRFSRSVFDKRIPILFKLAQEYKIEIHFASDNQIIKGEMNANQKTQFQMSLVFAEYFSSAISDNVKRAYETMRKEGRATGSIPIGYINSRIDLSDPDSKKIVIKDPARYLYIIKMYDLYSTGQYSDDKIADFMYEEGLRSKGGFKVSKSNIRNILTDPFYIGIRRSMRGNYSHSYERIITQEIFDLCQDVRSGKNNNIKSHTKSLTYIFKGLAKCPNCGCTMTPEGIKNNGNIYYVCSNGKNVCSKTNTRVNEKKLLEPILALLDRLSSMPDGLIKVIDKEINKSINYEKDFRDNQISICEDESKKWQKASDKLIDDYYTESLSITKEQYAEKLQTYKDKTLDAQNKLSEYIKADFSYKSQIIQVVDLCKNSKKLFESSTVEDKNSLLKFLLTNCEVKEKKLIYQVNSPFNYILDLERS</sequence>